<feature type="signal peptide" evidence="5">
    <location>
        <begin position="1"/>
        <end position="36"/>
    </location>
</feature>
<comment type="caution">
    <text evidence="8">The sequence shown here is derived from an EMBL/GenBank/DDBJ whole genome shotgun (WGS) entry which is preliminary data.</text>
</comment>
<name>A0ABV9HCT8_9MICO</name>
<dbReference type="InterPro" id="IPR011707">
    <property type="entry name" value="Cu-oxidase-like_N"/>
</dbReference>
<dbReference type="PROSITE" id="PS00080">
    <property type="entry name" value="MULTICOPPER_OXIDASE2"/>
    <property type="match status" value="1"/>
</dbReference>
<keyword evidence="2" id="KW-0560">Oxidoreductase</keyword>
<dbReference type="InterPro" id="IPR011706">
    <property type="entry name" value="Cu-oxidase_C"/>
</dbReference>
<feature type="domain" description="Plastocyanin-like" evidence="7">
    <location>
        <begin position="81"/>
        <end position="190"/>
    </location>
</feature>
<dbReference type="Gene3D" id="2.60.40.420">
    <property type="entry name" value="Cupredoxins - blue copper proteins"/>
    <property type="match status" value="2"/>
</dbReference>
<dbReference type="SUPFAM" id="SSF49503">
    <property type="entry name" value="Cupredoxins"/>
    <property type="match status" value="2"/>
</dbReference>
<evidence type="ECO:0000313" key="8">
    <source>
        <dbReference type="EMBL" id="MFC4627922.1"/>
    </source>
</evidence>
<dbReference type="PROSITE" id="PS51318">
    <property type="entry name" value="TAT"/>
    <property type="match status" value="1"/>
</dbReference>
<reference evidence="9" key="1">
    <citation type="journal article" date="2019" name="Int. J. Syst. Evol. Microbiol.">
        <title>The Global Catalogue of Microorganisms (GCM) 10K type strain sequencing project: providing services to taxonomists for standard genome sequencing and annotation.</title>
        <authorList>
            <consortium name="The Broad Institute Genomics Platform"/>
            <consortium name="The Broad Institute Genome Sequencing Center for Infectious Disease"/>
            <person name="Wu L."/>
            <person name="Ma J."/>
        </authorList>
    </citation>
    <scope>NUCLEOTIDE SEQUENCE [LARGE SCALE GENOMIC DNA]</scope>
    <source>
        <strain evidence="9">CCUG 42722</strain>
    </source>
</reference>
<evidence type="ECO:0000259" key="6">
    <source>
        <dbReference type="Pfam" id="PF07731"/>
    </source>
</evidence>
<evidence type="ECO:0000256" key="2">
    <source>
        <dbReference type="ARBA" id="ARBA00023002"/>
    </source>
</evidence>
<evidence type="ECO:0000256" key="3">
    <source>
        <dbReference type="ARBA" id="ARBA00023008"/>
    </source>
</evidence>
<dbReference type="EMBL" id="JBHSFI010000003">
    <property type="protein sequence ID" value="MFC4627922.1"/>
    <property type="molecule type" value="Genomic_DNA"/>
</dbReference>
<keyword evidence="3" id="KW-0186">Copper</keyword>
<dbReference type="PANTHER" id="PTHR11709">
    <property type="entry name" value="MULTI-COPPER OXIDASE"/>
    <property type="match status" value="1"/>
</dbReference>
<sequence length="367" mass="39197">MPENNAETRTPQSAVSRRSILTGTLAGLMAPTAALALGADTAAAAGTGIVRPLGTTRHITVYAEPLPGGLYGYGLTPGKATIPGPLLEMWEGDTLQIELVNNTDKRLSIHPHGVDYKTESDGSPFNDSFNEPGETRTYTWGSHVQTQLDDGHWLPGSAGYWHYHDHALGGEHGTAGLRAGLYGGLVVRRRGDIVPDRTYTVVFNDMTINNKTAPDTPMFEANLGETVEFVAIGHGDQLHTFHLHAHRWANNRTGYLTGPDDPSQVIDTRDLNPGDSFGFQVKAGQKVGAGAWMYHCHVQFHSDGGMAGIFLVRNADGSMPAGAQDAIDRFHEHGGHLTSGATQSSTEPSTQTSTETGTETGTAHSGH</sequence>
<dbReference type="InterPro" id="IPR006311">
    <property type="entry name" value="TAT_signal"/>
</dbReference>
<dbReference type="InterPro" id="IPR045087">
    <property type="entry name" value="Cu-oxidase_fam"/>
</dbReference>
<protein>
    <submittedName>
        <fullName evidence="8">Multicopper oxidase domain-containing protein</fullName>
    </submittedName>
</protein>
<feature type="compositionally biased region" description="Low complexity" evidence="4">
    <location>
        <begin position="342"/>
        <end position="367"/>
    </location>
</feature>
<dbReference type="PANTHER" id="PTHR11709:SF394">
    <property type="entry name" value="FI03373P-RELATED"/>
    <property type="match status" value="1"/>
</dbReference>
<dbReference type="Pfam" id="PF07732">
    <property type="entry name" value="Cu-oxidase_3"/>
    <property type="match status" value="1"/>
</dbReference>
<evidence type="ECO:0000256" key="5">
    <source>
        <dbReference type="SAM" id="SignalP"/>
    </source>
</evidence>
<keyword evidence="1" id="KW-0479">Metal-binding</keyword>
<evidence type="ECO:0000256" key="1">
    <source>
        <dbReference type="ARBA" id="ARBA00022723"/>
    </source>
</evidence>
<dbReference type="Pfam" id="PF07731">
    <property type="entry name" value="Cu-oxidase_2"/>
    <property type="match status" value="1"/>
</dbReference>
<dbReference type="RefSeq" id="WP_377133521.1">
    <property type="nucleotide sequence ID" value="NZ_JBHSFI010000003.1"/>
</dbReference>
<evidence type="ECO:0000259" key="7">
    <source>
        <dbReference type="Pfam" id="PF07732"/>
    </source>
</evidence>
<evidence type="ECO:0000313" key="9">
    <source>
        <dbReference type="Proteomes" id="UP001596011"/>
    </source>
</evidence>
<dbReference type="InterPro" id="IPR002355">
    <property type="entry name" value="Cu_oxidase_Cu_BS"/>
</dbReference>
<dbReference type="Proteomes" id="UP001596011">
    <property type="component" value="Unassembled WGS sequence"/>
</dbReference>
<proteinExistence type="predicted"/>
<evidence type="ECO:0000256" key="4">
    <source>
        <dbReference type="SAM" id="MobiDB-lite"/>
    </source>
</evidence>
<feature type="domain" description="Plastocyanin-like" evidence="6">
    <location>
        <begin position="205"/>
        <end position="315"/>
    </location>
</feature>
<gene>
    <name evidence="8" type="ORF">ACFO6V_06750</name>
</gene>
<feature type="chain" id="PRO_5046320762" evidence="5">
    <location>
        <begin position="37"/>
        <end position="367"/>
    </location>
</feature>
<dbReference type="InterPro" id="IPR008972">
    <property type="entry name" value="Cupredoxin"/>
</dbReference>
<keyword evidence="5" id="KW-0732">Signal</keyword>
<keyword evidence="9" id="KW-1185">Reference proteome</keyword>
<organism evidence="8 9">
    <name type="scientific">Promicromonospora alba</name>
    <dbReference type="NCBI Taxonomy" id="1616110"/>
    <lineage>
        <taxon>Bacteria</taxon>
        <taxon>Bacillati</taxon>
        <taxon>Actinomycetota</taxon>
        <taxon>Actinomycetes</taxon>
        <taxon>Micrococcales</taxon>
        <taxon>Promicromonosporaceae</taxon>
        <taxon>Promicromonospora</taxon>
    </lineage>
</organism>
<accession>A0ABV9HCT8</accession>
<feature type="region of interest" description="Disordered" evidence="4">
    <location>
        <begin position="333"/>
        <end position="367"/>
    </location>
</feature>